<name>A0A2R4WXX9_9EURY</name>
<dbReference type="KEGG" id="harc:HARCEL1_00865"/>
<dbReference type="AlphaFoldDB" id="A0A2R4WXX9"/>
<evidence type="ECO:0000256" key="1">
    <source>
        <dbReference type="SAM" id="Phobius"/>
    </source>
</evidence>
<organism evidence="2 3">
    <name type="scientific">Halococcoides cellulosivorans</name>
    <dbReference type="NCBI Taxonomy" id="1679096"/>
    <lineage>
        <taxon>Archaea</taxon>
        <taxon>Methanobacteriati</taxon>
        <taxon>Methanobacteriota</taxon>
        <taxon>Stenosarchaea group</taxon>
        <taxon>Halobacteria</taxon>
        <taxon>Halobacteriales</taxon>
        <taxon>Haloarculaceae</taxon>
        <taxon>Halococcoides</taxon>
    </lineage>
</organism>
<evidence type="ECO:0000313" key="3">
    <source>
        <dbReference type="Proteomes" id="UP000244727"/>
    </source>
</evidence>
<dbReference type="Pfam" id="PF19119">
    <property type="entry name" value="DUF5803"/>
    <property type="match status" value="1"/>
</dbReference>
<keyword evidence="3" id="KW-1185">Reference proteome</keyword>
<evidence type="ECO:0000313" key="2">
    <source>
        <dbReference type="EMBL" id="AWB26370.1"/>
    </source>
</evidence>
<dbReference type="GeneID" id="36511014"/>
<keyword evidence="1" id="KW-1133">Transmembrane helix</keyword>
<sequence length="233" mass="25474">MRRALAVAAVLALVALAGCSGTVSEADLAENATTNWSTTEPAHLTVEGDEYRAVYRIENRTTVELYQRDAFGQESPLPISALSFRADNGTVYNHSAFEVDESSRRLTLELPARSGQLAYSAPAGSKHLGAQTVVTGSHRVTLPANTTVGLPVLSRVHPGNYTVNRSGPRTEIVWQNVTSDQLSVDYYHERDPFVLAALFGLIGLVLLAGAIHYLRALRRLQRRRVEAGLEFEE</sequence>
<proteinExistence type="predicted"/>
<dbReference type="EMBL" id="CP028858">
    <property type="protein sequence ID" value="AWB26370.1"/>
    <property type="molecule type" value="Genomic_DNA"/>
</dbReference>
<protein>
    <submittedName>
        <fullName evidence="2">Uncharacterized protein</fullName>
    </submittedName>
</protein>
<dbReference type="RefSeq" id="WP_108380739.1">
    <property type="nucleotide sequence ID" value="NZ_CP028858.1"/>
</dbReference>
<reference evidence="2 3" key="1">
    <citation type="submission" date="2018-04" db="EMBL/GenBank/DDBJ databases">
        <title>Halococcoides cellulosivorans gen. nov., sp. nov., an extremely halophilic cellulose-utilizing haloarchaeon from hypersaline lakes.</title>
        <authorList>
            <person name="Sorokin D.Y."/>
            <person name="Toshchakov S.V."/>
            <person name="Samarov N.I."/>
            <person name="Korzhenkov A."/>
            <person name="Kublanov I.V."/>
        </authorList>
    </citation>
    <scope>NUCLEOTIDE SEQUENCE [LARGE SCALE GENOMIC DNA]</scope>
    <source>
        <strain evidence="2 3">HArcel1</strain>
    </source>
</reference>
<dbReference type="Proteomes" id="UP000244727">
    <property type="component" value="Chromosome"/>
</dbReference>
<dbReference type="PROSITE" id="PS51257">
    <property type="entry name" value="PROKAR_LIPOPROTEIN"/>
    <property type="match status" value="1"/>
</dbReference>
<dbReference type="InterPro" id="IPR043826">
    <property type="entry name" value="DUF5803"/>
</dbReference>
<keyword evidence="1" id="KW-0472">Membrane</keyword>
<accession>A0A2R4WXX9</accession>
<gene>
    <name evidence="2" type="ORF">HARCEL1_00865</name>
</gene>
<keyword evidence="1" id="KW-0812">Transmembrane</keyword>
<feature type="transmembrane region" description="Helical" evidence="1">
    <location>
        <begin position="193"/>
        <end position="214"/>
    </location>
</feature>